<dbReference type="InterPro" id="IPR027417">
    <property type="entry name" value="P-loop_NTPase"/>
</dbReference>
<dbReference type="InterPro" id="IPR001650">
    <property type="entry name" value="Helicase_C-like"/>
</dbReference>
<dbReference type="InterPro" id="IPR032830">
    <property type="entry name" value="XPB/Ssl2_N"/>
</dbReference>
<proteinExistence type="inferred from homology"/>
<evidence type="ECO:0000256" key="6">
    <source>
        <dbReference type="ARBA" id="ARBA00023235"/>
    </source>
</evidence>
<dbReference type="Pfam" id="PF16203">
    <property type="entry name" value="ERCC3_RAD25_C"/>
    <property type="match status" value="1"/>
</dbReference>
<dbReference type="PANTHER" id="PTHR11274">
    <property type="entry name" value="RAD25/XP-B DNA REPAIR HELICASE"/>
    <property type="match status" value="1"/>
</dbReference>
<evidence type="ECO:0000256" key="8">
    <source>
        <dbReference type="ARBA" id="ARBA00034808"/>
    </source>
</evidence>
<gene>
    <name evidence="12" type="ORF">ACFL27_17195</name>
</gene>
<dbReference type="PRINTS" id="PR00851">
    <property type="entry name" value="XRODRMPGMNTB"/>
</dbReference>
<dbReference type="PANTHER" id="PTHR11274:SF0">
    <property type="entry name" value="GENERAL TRANSCRIPTION AND DNA REPAIR FACTOR IIH HELICASE SUBUNIT XPB"/>
    <property type="match status" value="1"/>
</dbReference>
<evidence type="ECO:0000256" key="4">
    <source>
        <dbReference type="ARBA" id="ARBA00022806"/>
    </source>
</evidence>
<dbReference type="InterPro" id="IPR014001">
    <property type="entry name" value="Helicase_ATP-bd"/>
</dbReference>
<keyword evidence="5" id="KW-0067">ATP-binding</keyword>
<evidence type="ECO:0000259" key="10">
    <source>
        <dbReference type="PROSITE" id="PS51192"/>
    </source>
</evidence>
<organism evidence="12 13">
    <name type="scientific">candidate division CSSED10-310 bacterium</name>
    <dbReference type="NCBI Taxonomy" id="2855610"/>
    <lineage>
        <taxon>Bacteria</taxon>
        <taxon>Bacteria division CSSED10-310</taxon>
    </lineage>
</organism>
<dbReference type="EMBL" id="JBHPBY010000243">
    <property type="protein sequence ID" value="MFC1851931.1"/>
    <property type="molecule type" value="Genomic_DNA"/>
</dbReference>
<feature type="domain" description="Helicase ATP-binding" evidence="10">
    <location>
        <begin position="205"/>
        <end position="361"/>
    </location>
</feature>
<comment type="catalytic activity">
    <reaction evidence="9">
        <text>ATP + H2O = ADP + phosphate + H(+)</text>
        <dbReference type="Rhea" id="RHEA:13065"/>
        <dbReference type="ChEBI" id="CHEBI:15377"/>
        <dbReference type="ChEBI" id="CHEBI:15378"/>
        <dbReference type="ChEBI" id="CHEBI:30616"/>
        <dbReference type="ChEBI" id="CHEBI:43474"/>
        <dbReference type="ChEBI" id="CHEBI:456216"/>
        <dbReference type="EC" id="5.6.2.4"/>
    </reaction>
</comment>
<evidence type="ECO:0000256" key="9">
    <source>
        <dbReference type="ARBA" id="ARBA00048988"/>
    </source>
</evidence>
<keyword evidence="2" id="KW-0547">Nucleotide-binding</keyword>
<protein>
    <recommendedName>
        <fullName evidence="8">DNA 3'-5' helicase</fullName>
        <ecNumber evidence="8">5.6.2.4</ecNumber>
    </recommendedName>
</protein>
<accession>A0ABV6Z0G4</accession>
<dbReference type="InterPro" id="IPR006935">
    <property type="entry name" value="Helicase/UvrB_N"/>
</dbReference>
<evidence type="ECO:0000313" key="13">
    <source>
        <dbReference type="Proteomes" id="UP001594351"/>
    </source>
</evidence>
<dbReference type="InterPro" id="IPR032438">
    <property type="entry name" value="ERCC3_RAD25_C"/>
</dbReference>
<comment type="catalytic activity">
    <reaction evidence="7">
        <text>Couples ATP hydrolysis with the unwinding of duplex DNA by translocating in the 3'-5' direction.</text>
        <dbReference type="EC" id="5.6.2.4"/>
    </reaction>
</comment>
<dbReference type="CDD" id="cd18789">
    <property type="entry name" value="SF2_C_XPB"/>
    <property type="match status" value="1"/>
</dbReference>
<reference evidence="12 13" key="1">
    <citation type="submission" date="2024-09" db="EMBL/GenBank/DDBJ databases">
        <title>Laminarin stimulates single cell rates of sulfate reduction while oxygen inhibits transcriptomic activity in coastal marine sediment.</title>
        <authorList>
            <person name="Lindsay M."/>
            <person name="Orcutt B."/>
            <person name="Emerson D."/>
            <person name="Stepanauskas R."/>
            <person name="D'Angelo T."/>
        </authorList>
    </citation>
    <scope>NUCLEOTIDE SEQUENCE [LARGE SCALE GENOMIC DNA]</scope>
    <source>
        <strain evidence="12">SAG AM-311-K15</strain>
    </source>
</reference>
<keyword evidence="13" id="KW-1185">Reference proteome</keyword>
<dbReference type="SUPFAM" id="SSF52540">
    <property type="entry name" value="P-loop containing nucleoside triphosphate hydrolases"/>
    <property type="match status" value="2"/>
</dbReference>
<feature type="domain" description="Helicase C-terminal" evidence="11">
    <location>
        <begin position="413"/>
        <end position="566"/>
    </location>
</feature>
<dbReference type="GO" id="GO:0004386">
    <property type="term" value="F:helicase activity"/>
    <property type="evidence" value="ECO:0007669"/>
    <property type="project" value="UniProtKB-KW"/>
</dbReference>
<sequence length="568" mass="65500">MGAESQKPLIIQSDQTILVEVNNPLYFEVRDRLLTFAELEKSPEFIHTYRITPISLWNAASAKINSDQIVNFLHHYSRYPVPQNIEYLIKDQMSRYGKLQLTQHKLKFDFLVLSSDDALLIEEIWNIRAIQPFLTQRIDEQQLLIQKFHRGRLKQALAKVGYPVEDLAGYIDGDPLRIVLREMSLAGKPFSLRNYQQESMDIFYAGGTERGGSGTIVLPCGAGKTMVGMGIMSLLNSHTLIIVTNITAVHQWRQELLDKTDLTDALIGEYTGERKVILPVTITTYQMITHRRRKEDDFRHFKIFTSHNWGLIIYDEVHLLPAPVFRVTSEIQARRRLGLTATLVREDGHESDVFSLIGPKKYDIPWKDLERRGWIAKAECIEIRCDLPEELRYEYATLPLRRKYRLAAENPEKFKAVQVLLKKHKNDQILIIGHYIQQLRKIAQMVKAPLITGQVTNAERDTLYDQFRRSLIPILVVSKVANFAIDLPDANVAIQISGTFGSRQEEAQRLGRILRPKENGKPATFYSVVTKNSRDQDFSTHRQLFLTEQGYKYIIHAFDGQTMDISYL</sequence>
<keyword evidence="4 12" id="KW-0347">Helicase</keyword>
<evidence type="ECO:0000259" key="11">
    <source>
        <dbReference type="PROSITE" id="PS51194"/>
    </source>
</evidence>
<dbReference type="Gene3D" id="3.40.50.300">
    <property type="entry name" value="P-loop containing nucleotide triphosphate hydrolases"/>
    <property type="match status" value="2"/>
</dbReference>
<name>A0ABV6Z0G4_UNCC1</name>
<dbReference type="Pfam" id="PF04851">
    <property type="entry name" value="ResIII"/>
    <property type="match status" value="1"/>
</dbReference>
<dbReference type="NCBIfam" id="NF045503">
    <property type="entry name" value="repair_heli_XPB"/>
    <property type="match status" value="1"/>
</dbReference>
<evidence type="ECO:0000256" key="7">
    <source>
        <dbReference type="ARBA" id="ARBA00034617"/>
    </source>
</evidence>
<keyword evidence="3" id="KW-0378">Hydrolase</keyword>
<evidence type="ECO:0000256" key="2">
    <source>
        <dbReference type="ARBA" id="ARBA00022741"/>
    </source>
</evidence>
<dbReference type="SMART" id="SM00487">
    <property type="entry name" value="DEXDc"/>
    <property type="match status" value="1"/>
</dbReference>
<dbReference type="PROSITE" id="PS51192">
    <property type="entry name" value="HELICASE_ATP_BIND_1"/>
    <property type="match status" value="1"/>
</dbReference>
<evidence type="ECO:0000256" key="3">
    <source>
        <dbReference type="ARBA" id="ARBA00022801"/>
    </source>
</evidence>
<dbReference type="Proteomes" id="UP001594351">
    <property type="component" value="Unassembled WGS sequence"/>
</dbReference>
<dbReference type="PROSITE" id="PS51194">
    <property type="entry name" value="HELICASE_CTER"/>
    <property type="match status" value="1"/>
</dbReference>
<evidence type="ECO:0000256" key="5">
    <source>
        <dbReference type="ARBA" id="ARBA00022840"/>
    </source>
</evidence>
<dbReference type="SMART" id="SM00490">
    <property type="entry name" value="HELICc"/>
    <property type="match status" value="1"/>
</dbReference>
<dbReference type="CDD" id="cd18029">
    <property type="entry name" value="DEXHc_XPB"/>
    <property type="match status" value="1"/>
</dbReference>
<dbReference type="InterPro" id="IPR050615">
    <property type="entry name" value="ATP-dep_DNA_Helicase"/>
</dbReference>
<evidence type="ECO:0000313" key="12">
    <source>
        <dbReference type="EMBL" id="MFC1851931.1"/>
    </source>
</evidence>
<dbReference type="Pfam" id="PF13625">
    <property type="entry name" value="Helicase_C_3"/>
    <property type="match status" value="1"/>
</dbReference>
<keyword evidence="6" id="KW-0413">Isomerase</keyword>
<evidence type="ECO:0000256" key="1">
    <source>
        <dbReference type="ARBA" id="ARBA00006637"/>
    </source>
</evidence>
<dbReference type="EC" id="5.6.2.4" evidence="8"/>
<comment type="caution">
    <text evidence="12">The sequence shown here is derived from an EMBL/GenBank/DDBJ whole genome shotgun (WGS) entry which is preliminary data.</text>
</comment>
<comment type="similarity">
    <text evidence="1">Belongs to the helicase family. RAD25/XPB subfamily.</text>
</comment>